<dbReference type="Gene3D" id="3.40.50.1860">
    <property type="match status" value="2"/>
</dbReference>
<sequence length="232" mass="25678">MKKIIGILGGMGPAATLDAMDKIIKNTPATCDQENIPVITVSFPDIPDRTASILAGRESPLNKMLAALRILESAGAQCIIMPCNTAHYWYEELKASSNIHFINMIEVTCNKIVREGINNVAILATTGTIKAGLYQDRLKKYKVNFVAPDDIQQEIIMESILAYKSGDRKKSYWLMEPVITQLKNMGVEKFIMGCSEIPIILSGCGDKGEYIDATEELVRKAVEWSCLNEDCI</sequence>
<evidence type="ECO:0000313" key="4">
    <source>
        <dbReference type="EMBL" id="TYP03203.1"/>
    </source>
</evidence>
<dbReference type="InterPro" id="IPR004380">
    <property type="entry name" value="Asp_race"/>
</dbReference>
<proteinExistence type="inferred from homology"/>
<dbReference type="Proteomes" id="UP000324170">
    <property type="component" value="Unassembled WGS sequence"/>
</dbReference>
<evidence type="ECO:0000256" key="2">
    <source>
        <dbReference type="ARBA" id="ARBA00023235"/>
    </source>
</evidence>
<organism evidence="3 5">
    <name type="scientific">Xenorhabdus doucetiae</name>
    <dbReference type="NCBI Taxonomy" id="351671"/>
    <lineage>
        <taxon>Bacteria</taxon>
        <taxon>Pseudomonadati</taxon>
        <taxon>Pseudomonadota</taxon>
        <taxon>Gammaproteobacteria</taxon>
        <taxon>Enterobacterales</taxon>
        <taxon>Morganellaceae</taxon>
        <taxon>Xenorhabdus</taxon>
    </lineage>
</organism>
<evidence type="ECO:0000313" key="6">
    <source>
        <dbReference type="Proteomes" id="UP000324170"/>
    </source>
</evidence>
<evidence type="ECO:0000313" key="5">
    <source>
        <dbReference type="Proteomes" id="UP000032721"/>
    </source>
</evidence>
<comment type="similarity">
    <text evidence="1">Belongs to the aspartate/glutamate racemases family.</text>
</comment>
<dbReference type="InterPro" id="IPR001920">
    <property type="entry name" value="Asp/Glu_race"/>
</dbReference>
<dbReference type="EMBL" id="FO704550">
    <property type="protein sequence ID" value="CDG16413.1"/>
    <property type="molecule type" value="Genomic_DNA"/>
</dbReference>
<dbReference type="HOGENOM" id="CLU_055360_2_2_6"/>
<dbReference type="Proteomes" id="UP000032721">
    <property type="component" value="Chromosome"/>
</dbReference>
<keyword evidence="6" id="KW-1185">Reference proteome</keyword>
<dbReference type="InterPro" id="IPR015942">
    <property type="entry name" value="Asp/Glu/hydantoin_racemase"/>
</dbReference>
<dbReference type="OrthoDB" id="9803739at2"/>
<dbReference type="STRING" id="351671.XDD1_0710"/>
<reference evidence="3 5" key="1">
    <citation type="submission" date="2013-07" db="EMBL/GenBank/DDBJ databases">
        <authorList>
            <person name="Genoscope - CEA"/>
        </authorList>
    </citation>
    <scope>NUCLEOTIDE SEQUENCE [LARGE SCALE GENOMIC DNA]</scope>
    <source>
        <strain evidence="3">FRM16</strain>
        <strain evidence="5">FRM16 / DSM 17909</strain>
    </source>
</reference>
<dbReference type="NCBIfam" id="TIGR00035">
    <property type="entry name" value="asp_race"/>
    <property type="match status" value="1"/>
</dbReference>
<reference evidence="4 6" key="2">
    <citation type="submission" date="2019-07" db="EMBL/GenBank/DDBJ databases">
        <title>Genomic Encyclopedia of Type Strains, Phase I: the one thousand microbial genomes (KMG-I) project.</title>
        <authorList>
            <person name="Kyrpides N."/>
        </authorList>
    </citation>
    <scope>NUCLEOTIDE SEQUENCE [LARGE SCALE GENOMIC DNA]</scope>
    <source>
        <strain evidence="4 6">DSM 17909</strain>
    </source>
</reference>
<dbReference type="PANTHER" id="PTHR21198">
    <property type="entry name" value="GLUTAMATE RACEMASE"/>
    <property type="match status" value="1"/>
</dbReference>
<evidence type="ECO:0000313" key="3">
    <source>
        <dbReference type="EMBL" id="CDG16413.1"/>
    </source>
</evidence>
<dbReference type="RefSeq" id="WP_045968652.1">
    <property type="nucleotide sequence ID" value="NZ_CAWMED010000001.1"/>
</dbReference>
<dbReference type="EC" id="5.1.1.13" evidence="3"/>
<dbReference type="AlphaFoldDB" id="A0A068QNC9"/>
<dbReference type="SUPFAM" id="SSF53681">
    <property type="entry name" value="Aspartate/glutamate racemase"/>
    <property type="match status" value="2"/>
</dbReference>
<evidence type="ECO:0000256" key="1">
    <source>
        <dbReference type="ARBA" id="ARBA00007847"/>
    </source>
</evidence>
<gene>
    <name evidence="4" type="ORF">LY16_02407</name>
    <name evidence="3" type="ORF">XDD1_0710</name>
</gene>
<dbReference type="PANTHER" id="PTHR21198:SF7">
    <property type="entry name" value="ASPARTATE-GLUTAMATE RACEMASE FAMILY"/>
    <property type="match status" value="1"/>
</dbReference>
<dbReference type="GO" id="GO:0047689">
    <property type="term" value="F:aspartate racemase activity"/>
    <property type="evidence" value="ECO:0007669"/>
    <property type="project" value="UniProtKB-EC"/>
</dbReference>
<name>A0A068QNC9_9GAMM</name>
<dbReference type="Pfam" id="PF01177">
    <property type="entry name" value="Asp_Glu_race"/>
    <property type="match status" value="1"/>
</dbReference>
<dbReference type="KEGG" id="xdo:XDD1_0710"/>
<protein>
    <submittedName>
        <fullName evidence="3 4">Aspartate racemase</fullName>
        <ecNumber evidence="3">5.1.1.13</ecNumber>
    </submittedName>
</protein>
<keyword evidence="2 3" id="KW-0413">Isomerase</keyword>
<dbReference type="EMBL" id="VNHN01000040">
    <property type="protein sequence ID" value="TYP03203.1"/>
    <property type="molecule type" value="Genomic_DNA"/>
</dbReference>
<accession>A0A068QNC9</accession>